<dbReference type="AlphaFoldDB" id="A0A4U5NTX8"/>
<keyword evidence="1" id="KW-0812">Transmembrane</keyword>
<reference evidence="2 3" key="1">
    <citation type="journal article" date="2015" name="Genome Biol.">
        <title>Comparative genomics of Steinernema reveals deeply conserved gene regulatory networks.</title>
        <authorList>
            <person name="Dillman A.R."/>
            <person name="Macchietto M."/>
            <person name="Porter C.F."/>
            <person name="Rogers A."/>
            <person name="Williams B."/>
            <person name="Antoshechkin I."/>
            <person name="Lee M.M."/>
            <person name="Goodwin Z."/>
            <person name="Lu X."/>
            <person name="Lewis E.E."/>
            <person name="Goodrich-Blair H."/>
            <person name="Stock S.P."/>
            <person name="Adams B.J."/>
            <person name="Sternberg P.W."/>
            <person name="Mortazavi A."/>
        </authorList>
    </citation>
    <scope>NUCLEOTIDE SEQUENCE [LARGE SCALE GENOMIC DNA]</scope>
    <source>
        <strain evidence="2 3">ALL</strain>
    </source>
</reference>
<evidence type="ECO:0000256" key="1">
    <source>
        <dbReference type="SAM" id="Phobius"/>
    </source>
</evidence>
<name>A0A4U5NTX8_STECR</name>
<gene>
    <name evidence="2" type="ORF">L596_011304</name>
</gene>
<keyword evidence="1" id="KW-0472">Membrane</keyword>
<feature type="transmembrane region" description="Helical" evidence="1">
    <location>
        <begin position="107"/>
        <end position="125"/>
    </location>
</feature>
<dbReference type="EMBL" id="AZBU02000003">
    <property type="protein sequence ID" value="TKR86786.1"/>
    <property type="molecule type" value="Genomic_DNA"/>
</dbReference>
<reference evidence="2 3" key="2">
    <citation type="journal article" date="2019" name="G3 (Bethesda)">
        <title>Hybrid Assembly of the Genome of the Entomopathogenic Nematode Steinernema carpocapsae Identifies the X-Chromosome.</title>
        <authorList>
            <person name="Serra L."/>
            <person name="Macchietto M."/>
            <person name="Macias-Munoz A."/>
            <person name="McGill C.J."/>
            <person name="Rodriguez I.M."/>
            <person name="Rodriguez B."/>
            <person name="Murad R."/>
            <person name="Mortazavi A."/>
        </authorList>
    </citation>
    <scope>NUCLEOTIDE SEQUENCE [LARGE SCALE GENOMIC DNA]</scope>
    <source>
        <strain evidence="2 3">ALL</strain>
    </source>
</reference>
<keyword evidence="1" id="KW-1133">Transmembrane helix</keyword>
<dbReference type="Proteomes" id="UP000298663">
    <property type="component" value="Unassembled WGS sequence"/>
</dbReference>
<organism evidence="2 3">
    <name type="scientific">Steinernema carpocapsae</name>
    <name type="common">Entomopathogenic nematode</name>
    <dbReference type="NCBI Taxonomy" id="34508"/>
    <lineage>
        <taxon>Eukaryota</taxon>
        <taxon>Metazoa</taxon>
        <taxon>Ecdysozoa</taxon>
        <taxon>Nematoda</taxon>
        <taxon>Chromadorea</taxon>
        <taxon>Rhabditida</taxon>
        <taxon>Tylenchina</taxon>
        <taxon>Panagrolaimomorpha</taxon>
        <taxon>Strongyloidoidea</taxon>
        <taxon>Steinernematidae</taxon>
        <taxon>Steinernema</taxon>
    </lineage>
</organism>
<accession>A0A4U5NTX8</accession>
<evidence type="ECO:0000313" key="2">
    <source>
        <dbReference type="EMBL" id="TKR86786.1"/>
    </source>
</evidence>
<evidence type="ECO:0000313" key="3">
    <source>
        <dbReference type="Proteomes" id="UP000298663"/>
    </source>
</evidence>
<sequence>MELRAPKMTIPRLKPSPLRTHFALPPLGFQPPFRPFAHQKVALAPPETIKLAVEFKFSFADGGAAPALGPPLTLDGPRTPGNEEFEFSSLLSYAAQNILHRSPQRSLNLHLNFLSSVGFFTAFLIKPKNMFNSAL</sequence>
<proteinExistence type="predicted"/>
<protein>
    <submittedName>
        <fullName evidence="2">Uncharacterized protein</fullName>
    </submittedName>
</protein>
<comment type="caution">
    <text evidence="2">The sequence shown here is derived from an EMBL/GenBank/DDBJ whole genome shotgun (WGS) entry which is preliminary data.</text>
</comment>
<keyword evidence="3" id="KW-1185">Reference proteome</keyword>